<proteinExistence type="inferred from homology"/>
<dbReference type="PANTHER" id="PTHR11644">
    <property type="entry name" value="CYTIDINE DEAMINASE"/>
    <property type="match status" value="1"/>
</dbReference>
<comment type="cofactor">
    <cofactor evidence="1 12">
        <name>Zn(2+)</name>
        <dbReference type="ChEBI" id="CHEBI:29105"/>
    </cofactor>
</comment>
<comment type="function">
    <text evidence="2 12">This enzyme scavenges exogenous and endogenous cytidine and 2'-deoxycytidine for UMP synthesis.</text>
</comment>
<evidence type="ECO:0000256" key="12">
    <source>
        <dbReference type="RuleBase" id="RU364006"/>
    </source>
</evidence>
<dbReference type="Pfam" id="PF00383">
    <property type="entry name" value="dCMP_cyt_deam_1"/>
    <property type="match status" value="1"/>
</dbReference>
<dbReference type="CDD" id="cd01283">
    <property type="entry name" value="cytidine_deaminase"/>
    <property type="match status" value="1"/>
</dbReference>
<dbReference type="SUPFAM" id="SSF53927">
    <property type="entry name" value="Cytidine deaminase-like"/>
    <property type="match status" value="1"/>
</dbReference>
<dbReference type="EC" id="3.5.4.5" evidence="4 12"/>
<evidence type="ECO:0000313" key="14">
    <source>
        <dbReference type="EMBL" id="QQP90097.1"/>
    </source>
</evidence>
<dbReference type="PANTHER" id="PTHR11644:SF2">
    <property type="entry name" value="CYTIDINE DEAMINASE"/>
    <property type="match status" value="1"/>
</dbReference>
<dbReference type="InterPro" id="IPR016193">
    <property type="entry name" value="Cytidine_deaminase-like"/>
</dbReference>
<evidence type="ECO:0000256" key="8">
    <source>
        <dbReference type="ARBA" id="ARBA00022833"/>
    </source>
</evidence>
<reference evidence="14" key="1">
    <citation type="submission" date="2021-02" db="EMBL/GenBank/DDBJ databases">
        <title>Skermanella TT6 skin isolate.</title>
        <authorList>
            <person name="Lee K."/>
            <person name="Ganzorig M."/>
        </authorList>
    </citation>
    <scope>NUCLEOTIDE SEQUENCE</scope>
    <source>
        <strain evidence="14">TT6</strain>
    </source>
</reference>
<evidence type="ECO:0000256" key="6">
    <source>
        <dbReference type="ARBA" id="ARBA00022723"/>
    </source>
</evidence>
<keyword evidence="8 12" id="KW-0862">Zinc</keyword>
<evidence type="ECO:0000256" key="7">
    <source>
        <dbReference type="ARBA" id="ARBA00022801"/>
    </source>
</evidence>
<dbReference type="Gene3D" id="3.40.140.10">
    <property type="entry name" value="Cytidine Deaminase, domain 2"/>
    <property type="match status" value="1"/>
</dbReference>
<dbReference type="PROSITE" id="PS51747">
    <property type="entry name" value="CYT_DCMP_DEAMINASES_2"/>
    <property type="match status" value="1"/>
</dbReference>
<evidence type="ECO:0000256" key="3">
    <source>
        <dbReference type="ARBA" id="ARBA00006576"/>
    </source>
</evidence>
<evidence type="ECO:0000256" key="10">
    <source>
        <dbReference type="ARBA" id="ARBA00049252"/>
    </source>
</evidence>
<dbReference type="InterPro" id="IPR016192">
    <property type="entry name" value="APOBEC/CMP_deaminase_Zn-bd"/>
</dbReference>
<dbReference type="EMBL" id="CP067420">
    <property type="protein sequence ID" value="QQP90097.1"/>
    <property type="molecule type" value="Genomic_DNA"/>
</dbReference>
<evidence type="ECO:0000256" key="4">
    <source>
        <dbReference type="ARBA" id="ARBA00012783"/>
    </source>
</evidence>
<feature type="domain" description="CMP/dCMP-type deaminase" evidence="13">
    <location>
        <begin position="2"/>
        <end position="132"/>
    </location>
</feature>
<dbReference type="RefSeq" id="WP_201076981.1">
    <property type="nucleotide sequence ID" value="NZ_CP067420.1"/>
</dbReference>
<dbReference type="InterPro" id="IPR006262">
    <property type="entry name" value="Cyt_deam_tetra"/>
</dbReference>
<protein>
    <recommendedName>
        <fullName evidence="5 12">Cytidine deaminase</fullName>
        <ecNumber evidence="4 12">3.5.4.5</ecNumber>
    </recommendedName>
    <alternativeName>
        <fullName evidence="9 12">Cytidine aminohydrolase</fullName>
    </alternativeName>
</protein>
<evidence type="ECO:0000256" key="5">
    <source>
        <dbReference type="ARBA" id="ARBA00018266"/>
    </source>
</evidence>
<gene>
    <name evidence="14" type="primary">cdd</name>
    <name evidence="14" type="ORF">IGS68_02155</name>
</gene>
<evidence type="ECO:0000256" key="1">
    <source>
        <dbReference type="ARBA" id="ARBA00001947"/>
    </source>
</evidence>
<dbReference type="NCBIfam" id="NF004064">
    <property type="entry name" value="PRK05578.1"/>
    <property type="match status" value="1"/>
</dbReference>
<evidence type="ECO:0000256" key="2">
    <source>
        <dbReference type="ARBA" id="ARBA00003949"/>
    </source>
</evidence>
<accession>A0ABX7B6Y4</accession>
<dbReference type="PROSITE" id="PS00903">
    <property type="entry name" value="CYT_DCMP_DEAMINASES_1"/>
    <property type="match status" value="1"/>
</dbReference>
<dbReference type="InterPro" id="IPR050202">
    <property type="entry name" value="Cyt/Deoxycyt_deaminase"/>
</dbReference>
<comment type="catalytic activity">
    <reaction evidence="10 12">
        <text>2'-deoxycytidine + H2O + H(+) = 2'-deoxyuridine + NH4(+)</text>
        <dbReference type="Rhea" id="RHEA:13433"/>
        <dbReference type="ChEBI" id="CHEBI:15377"/>
        <dbReference type="ChEBI" id="CHEBI:15378"/>
        <dbReference type="ChEBI" id="CHEBI:15698"/>
        <dbReference type="ChEBI" id="CHEBI:16450"/>
        <dbReference type="ChEBI" id="CHEBI:28938"/>
        <dbReference type="EC" id="3.5.4.5"/>
    </reaction>
</comment>
<sequence length="136" mass="14546">MSSLDTMIPLAREAMRRAYAPYSKFPVGACLRTDGGRFYAAANVENAAYPQGQCAEASAIGMMVAGGDRRIVEVVVMGGTPGDGMLCTPCGGCRQRLREFCAPDVQIHVCGPEGLRRTVTLEELLPLSFGPKNLSF</sequence>
<keyword evidence="6 12" id="KW-0479">Metal-binding</keyword>
<comment type="similarity">
    <text evidence="3 12">Belongs to the cytidine and deoxycytidylate deaminase family.</text>
</comment>
<keyword evidence="15" id="KW-1185">Reference proteome</keyword>
<dbReference type="InterPro" id="IPR002125">
    <property type="entry name" value="CMP_dCMP_dom"/>
</dbReference>
<name>A0ABX7B6Y4_9PROT</name>
<keyword evidence="7 12" id="KW-0378">Hydrolase</keyword>
<evidence type="ECO:0000256" key="9">
    <source>
        <dbReference type="ARBA" id="ARBA00032005"/>
    </source>
</evidence>
<evidence type="ECO:0000256" key="11">
    <source>
        <dbReference type="ARBA" id="ARBA00049558"/>
    </source>
</evidence>
<evidence type="ECO:0000259" key="13">
    <source>
        <dbReference type="PROSITE" id="PS51747"/>
    </source>
</evidence>
<dbReference type="Proteomes" id="UP000595197">
    <property type="component" value="Chromosome"/>
</dbReference>
<dbReference type="NCBIfam" id="TIGR01354">
    <property type="entry name" value="cyt_deam_tetra"/>
    <property type="match status" value="1"/>
</dbReference>
<comment type="catalytic activity">
    <reaction evidence="11 12">
        <text>cytidine + H2O + H(+) = uridine + NH4(+)</text>
        <dbReference type="Rhea" id="RHEA:16069"/>
        <dbReference type="ChEBI" id="CHEBI:15377"/>
        <dbReference type="ChEBI" id="CHEBI:15378"/>
        <dbReference type="ChEBI" id="CHEBI:16704"/>
        <dbReference type="ChEBI" id="CHEBI:17562"/>
        <dbReference type="ChEBI" id="CHEBI:28938"/>
        <dbReference type="EC" id="3.5.4.5"/>
    </reaction>
</comment>
<evidence type="ECO:0000313" key="15">
    <source>
        <dbReference type="Proteomes" id="UP000595197"/>
    </source>
</evidence>
<dbReference type="GO" id="GO:0004126">
    <property type="term" value="F:cytidine deaminase activity"/>
    <property type="evidence" value="ECO:0007669"/>
    <property type="project" value="UniProtKB-EC"/>
</dbReference>
<organism evidence="14 15">
    <name type="scientific">Skermanella cutis</name>
    <dbReference type="NCBI Taxonomy" id="2775420"/>
    <lineage>
        <taxon>Bacteria</taxon>
        <taxon>Pseudomonadati</taxon>
        <taxon>Pseudomonadota</taxon>
        <taxon>Alphaproteobacteria</taxon>
        <taxon>Rhodospirillales</taxon>
        <taxon>Azospirillaceae</taxon>
        <taxon>Skermanella</taxon>
    </lineage>
</organism>